<evidence type="ECO:0000313" key="1">
    <source>
        <dbReference type="EMBL" id="KAK3081550.1"/>
    </source>
</evidence>
<comment type="caution">
    <text evidence="1">The sequence shown here is derived from an EMBL/GenBank/DDBJ whole genome shotgun (WGS) entry which is preliminary data.</text>
</comment>
<dbReference type="EMBL" id="JAWDJW010000131">
    <property type="protein sequence ID" value="KAK3081550.1"/>
    <property type="molecule type" value="Genomic_DNA"/>
</dbReference>
<sequence>MIPSTAPPPPQQQQAPLPPVPESQHVYRDVVTYNLPGDRKIKRRLYIMSNGPPPPIVKPAKTPPQDPAHGAALIFLHGLGDDADGWSNLADQFQNAGKLPHMQWILPTAPENRDAMQRAWYSPTRLSPFASSRPELDDPEDEEGMLRSVKSVEALIDELTGRGVPPDRIVLGGFSQGHAVTMLAGLTSAKAQGLAGLVCLSGYLPLEGRIQGLRARAGLAETVGMVSMFVVRGMKDMLVPKRYHRMQMEKLEALGVEMDGVEVKEYEGLGHSTCAEEIRDLCTWLEKVVPALE</sequence>
<proteinExistence type="predicted"/>
<protein>
    <submittedName>
        <fullName evidence="1">Uncharacterized protein</fullName>
    </submittedName>
</protein>
<reference evidence="1" key="1">
    <citation type="submission" date="2024-09" db="EMBL/GenBank/DDBJ databases">
        <title>Black Yeasts Isolated from many extreme environments.</title>
        <authorList>
            <person name="Coleine C."/>
            <person name="Stajich J.E."/>
            <person name="Selbmann L."/>
        </authorList>
    </citation>
    <scope>NUCLEOTIDE SEQUENCE</scope>
    <source>
        <strain evidence="1">CCFEE 5737</strain>
    </source>
</reference>
<keyword evidence="2" id="KW-1185">Reference proteome</keyword>
<organism evidence="1 2">
    <name type="scientific">Coniosporium uncinatum</name>
    <dbReference type="NCBI Taxonomy" id="93489"/>
    <lineage>
        <taxon>Eukaryota</taxon>
        <taxon>Fungi</taxon>
        <taxon>Dikarya</taxon>
        <taxon>Ascomycota</taxon>
        <taxon>Pezizomycotina</taxon>
        <taxon>Dothideomycetes</taxon>
        <taxon>Dothideomycetes incertae sedis</taxon>
        <taxon>Coniosporium</taxon>
    </lineage>
</organism>
<evidence type="ECO:0000313" key="2">
    <source>
        <dbReference type="Proteomes" id="UP001186974"/>
    </source>
</evidence>
<name>A0ACC3DXW3_9PEZI</name>
<dbReference type="Proteomes" id="UP001186974">
    <property type="component" value="Unassembled WGS sequence"/>
</dbReference>
<accession>A0ACC3DXW3</accession>
<gene>
    <name evidence="1" type="ORF">LTS18_005509</name>
</gene>